<sequence>MERKVRGNASEYMNPNTYTTALPHTWHPIIFQPTRNLEVAQASQKVLQTQGCAYACRNEILTWGDYLQLEFLLEENDWGKQLRDIEVKDIEFFSSCGKRSGVERVLKFPV</sequence>
<proteinExistence type="predicted"/>
<dbReference type="AlphaFoldDB" id="A0AA40GB68"/>
<dbReference type="EMBL" id="JAHYIQ010000002">
    <property type="protein sequence ID" value="KAK1134542.1"/>
    <property type="molecule type" value="Genomic_DNA"/>
</dbReference>
<evidence type="ECO:0000313" key="2">
    <source>
        <dbReference type="Proteomes" id="UP001177670"/>
    </source>
</evidence>
<dbReference type="Proteomes" id="UP001177670">
    <property type="component" value="Unassembled WGS sequence"/>
</dbReference>
<reference evidence="1" key="1">
    <citation type="submission" date="2021-10" db="EMBL/GenBank/DDBJ databases">
        <title>Melipona bicolor Genome sequencing and assembly.</title>
        <authorList>
            <person name="Araujo N.S."/>
            <person name="Arias M.C."/>
        </authorList>
    </citation>
    <scope>NUCLEOTIDE SEQUENCE</scope>
    <source>
        <strain evidence="1">USP_2M_L1-L4_2017</strain>
        <tissue evidence="1">Whole body</tissue>
    </source>
</reference>
<keyword evidence="2" id="KW-1185">Reference proteome</keyword>
<gene>
    <name evidence="1" type="ORF">K0M31_007324</name>
</gene>
<name>A0AA40GB68_9HYME</name>
<protein>
    <submittedName>
        <fullName evidence="1">Uncharacterized protein</fullName>
    </submittedName>
</protein>
<accession>A0AA40GB68</accession>
<evidence type="ECO:0000313" key="1">
    <source>
        <dbReference type="EMBL" id="KAK1134542.1"/>
    </source>
</evidence>
<organism evidence="1 2">
    <name type="scientific">Melipona bicolor</name>
    <dbReference type="NCBI Taxonomy" id="60889"/>
    <lineage>
        <taxon>Eukaryota</taxon>
        <taxon>Metazoa</taxon>
        <taxon>Ecdysozoa</taxon>
        <taxon>Arthropoda</taxon>
        <taxon>Hexapoda</taxon>
        <taxon>Insecta</taxon>
        <taxon>Pterygota</taxon>
        <taxon>Neoptera</taxon>
        <taxon>Endopterygota</taxon>
        <taxon>Hymenoptera</taxon>
        <taxon>Apocrita</taxon>
        <taxon>Aculeata</taxon>
        <taxon>Apoidea</taxon>
        <taxon>Anthophila</taxon>
        <taxon>Apidae</taxon>
        <taxon>Melipona</taxon>
    </lineage>
</organism>
<comment type="caution">
    <text evidence="1">The sequence shown here is derived from an EMBL/GenBank/DDBJ whole genome shotgun (WGS) entry which is preliminary data.</text>
</comment>